<protein>
    <submittedName>
        <fullName evidence="2">Uncharacterized protein</fullName>
    </submittedName>
</protein>
<feature type="compositionally biased region" description="Polar residues" evidence="1">
    <location>
        <begin position="9"/>
        <end position="30"/>
    </location>
</feature>
<feature type="compositionally biased region" description="Polar residues" evidence="1">
    <location>
        <begin position="64"/>
        <end position="74"/>
    </location>
</feature>
<dbReference type="EMBL" id="GBRH01234211">
    <property type="protein sequence ID" value="JAD63684.1"/>
    <property type="molecule type" value="Transcribed_RNA"/>
</dbReference>
<dbReference type="AlphaFoldDB" id="A0A0A9BIA5"/>
<evidence type="ECO:0000256" key="1">
    <source>
        <dbReference type="SAM" id="MobiDB-lite"/>
    </source>
</evidence>
<accession>A0A0A9BIA5</accession>
<name>A0A0A9BIA5_ARUDO</name>
<reference evidence="2" key="2">
    <citation type="journal article" date="2015" name="Data Brief">
        <title>Shoot transcriptome of the giant reed, Arundo donax.</title>
        <authorList>
            <person name="Barrero R.A."/>
            <person name="Guerrero F.D."/>
            <person name="Moolhuijzen P."/>
            <person name="Goolsby J.A."/>
            <person name="Tidwell J."/>
            <person name="Bellgard S.E."/>
            <person name="Bellgard M.I."/>
        </authorList>
    </citation>
    <scope>NUCLEOTIDE SEQUENCE</scope>
    <source>
        <tissue evidence="2">Shoot tissue taken approximately 20 cm above the soil surface</tissue>
    </source>
</reference>
<feature type="region of interest" description="Disordered" evidence="1">
    <location>
        <begin position="1"/>
        <end position="105"/>
    </location>
</feature>
<organism evidence="2">
    <name type="scientific">Arundo donax</name>
    <name type="common">Giant reed</name>
    <name type="synonym">Donax arundinaceus</name>
    <dbReference type="NCBI Taxonomy" id="35708"/>
    <lineage>
        <taxon>Eukaryota</taxon>
        <taxon>Viridiplantae</taxon>
        <taxon>Streptophyta</taxon>
        <taxon>Embryophyta</taxon>
        <taxon>Tracheophyta</taxon>
        <taxon>Spermatophyta</taxon>
        <taxon>Magnoliopsida</taxon>
        <taxon>Liliopsida</taxon>
        <taxon>Poales</taxon>
        <taxon>Poaceae</taxon>
        <taxon>PACMAD clade</taxon>
        <taxon>Arundinoideae</taxon>
        <taxon>Arundineae</taxon>
        <taxon>Arundo</taxon>
    </lineage>
</organism>
<evidence type="ECO:0000313" key="2">
    <source>
        <dbReference type="EMBL" id="JAD63684.1"/>
    </source>
</evidence>
<reference evidence="2" key="1">
    <citation type="submission" date="2014-09" db="EMBL/GenBank/DDBJ databases">
        <authorList>
            <person name="Magalhaes I.L.F."/>
            <person name="Oliveira U."/>
            <person name="Santos F.R."/>
            <person name="Vidigal T.H.D.A."/>
            <person name="Brescovit A.D."/>
            <person name="Santos A.J."/>
        </authorList>
    </citation>
    <scope>NUCLEOTIDE SEQUENCE</scope>
    <source>
        <tissue evidence="2">Shoot tissue taken approximately 20 cm above the soil surface</tissue>
    </source>
</reference>
<proteinExistence type="predicted"/>
<sequence>MGIDPATHQPLTNSNAATSQSTITTGSAKSSDARDKHSLKEDSRGDMPLPTASSEQSSWPESSTKASGQDQNPLMNWLSETDLPMDDPWQNFTSSNGDELGIDAGPLPWDGTTDWLLDYQDFGMCSSNLINNSMVHSSNESSF</sequence>
<feature type="compositionally biased region" description="Basic and acidic residues" evidence="1">
    <location>
        <begin position="31"/>
        <end position="45"/>
    </location>
</feature>
<feature type="compositionally biased region" description="Low complexity" evidence="1">
    <location>
        <begin position="53"/>
        <end position="63"/>
    </location>
</feature>